<name>A0A1G8AVE6_ANETH</name>
<evidence type="ECO:0000256" key="7">
    <source>
        <dbReference type="PIRSR" id="PIRSR000429-1"/>
    </source>
</evidence>
<comment type="catalytic activity">
    <reaction evidence="6">
        <text>succinyl-CoA + acetyl-CoA = 3-oxoadipyl-CoA + CoA</text>
        <dbReference type="Rhea" id="RHEA:19481"/>
        <dbReference type="ChEBI" id="CHEBI:57287"/>
        <dbReference type="ChEBI" id="CHEBI:57288"/>
        <dbReference type="ChEBI" id="CHEBI:57292"/>
        <dbReference type="ChEBI" id="CHEBI:57348"/>
        <dbReference type="EC" id="2.3.1.174"/>
    </reaction>
</comment>
<dbReference type="GO" id="GO:0033812">
    <property type="term" value="F:3-oxoadipyl-CoA thiolase activity"/>
    <property type="evidence" value="ECO:0007669"/>
    <property type="project" value="UniProtKB-EC"/>
</dbReference>
<dbReference type="EMBL" id="CP080764">
    <property type="protein sequence ID" value="QYY41416.1"/>
    <property type="molecule type" value="Genomic_DNA"/>
</dbReference>
<gene>
    <name evidence="11" type="primary">pcaF</name>
    <name evidence="11" type="ORF">K3F53_10705</name>
    <name evidence="12" type="ORF">SAMN04489735_101835</name>
</gene>
<dbReference type="InterPro" id="IPR020615">
    <property type="entry name" value="Thiolase_acyl_enz_int_AS"/>
</dbReference>
<evidence type="ECO:0000256" key="3">
    <source>
        <dbReference type="ARBA" id="ARBA00010982"/>
    </source>
</evidence>
<accession>A0A1G8AVE6</accession>
<evidence type="ECO:0000259" key="10">
    <source>
        <dbReference type="Pfam" id="PF02803"/>
    </source>
</evidence>
<dbReference type="NCBIfam" id="TIGR02430">
    <property type="entry name" value="pcaF"/>
    <property type="match status" value="1"/>
</dbReference>
<dbReference type="InterPro" id="IPR012793">
    <property type="entry name" value="PcaF"/>
</dbReference>
<keyword evidence="4 8" id="KW-0808">Transferase</keyword>
<dbReference type="Pfam" id="PF00108">
    <property type="entry name" value="Thiolase_N"/>
    <property type="match status" value="1"/>
</dbReference>
<feature type="domain" description="Thiolase N-terminal" evidence="9">
    <location>
        <begin position="5"/>
        <end position="270"/>
    </location>
</feature>
<evidence type="ECO:0000256" key="4">
    <source>
        <dbReference type="ARBA" id="ARBA00022679"/>
    </source>
</evidence>
<dbReference type="InterPro" id="IPR050215">
    <property type="entry name" value="Thiolase-like_sf_Thiolase"/>
</dbReference>
<dbReference type="PANTHER" id="PTHR43853:SF2">
    <property type="entry name" value="3-OXOADIPYL-COA_3-OXO-5,6-DEHYDROSUBERYL-COA THIOLASE"/>
    <property type="match status" value="1"/>
</dbReference>
<reference evidence="11 14" key="2">
    <citation type="submission" date="2021-08" db="EMBL/GenBank/DDBJ databases">
        <title>Complete genome sequence of the strain Aneurinibacillus thermoaerophilus CCM 8960.</title>
        <authorList>
            <person name="Musilova J."/>
            <person name="Kourilova X."/>
            <person name="Pernicova I."/>
            <person name="Bezdicek M."/>
            <person name="Lengerova M."/>
            <person name="Obruca S."/>
            <person name="Sedlar K."/>
        </authorList>
    </citation>
    <scope>NUCLEOTIDE SEQUENCE [LARGE SCALE GENOMIC DNA]</scope>
    <source>
        <strain evidence="11 14">CCM 8960</strain>
    </source>
</reference>
<reference evidence="12 13" key="1">
    <citation type="submission" date="2016-10" db="EMBL/GenBank/DDBJ databases">
        <authorList>
            <person name="de Groot N.N."/>
        </authorList>
    </citation>
    <scope>NUCLEOTIDE SEQUENCE [LARGE SCALE GENOMIC DNA]</scope>
    <source>
        <strain evidence="12 13">L 420-91</strain>
    </source>
</reference>
<dbReference type="InterPro" id="IPR002155">
    <property type="entry name" value="Thiolase"/>
</dbReference>
<feature type="active site" description="Proton acceptor" evidence="7">
    <location>
        <position position="386"/>
    </location>
</feature>
<dbReference type="PROSITE" id="PS00098">
    <property type="entry name" value="THIOLASE_1"/>
    <property type="match status" value="1"/>
</dbReference>
<dbReference type="Gene3D" id="3.40.47.10">
    <property type="match status" value="2"/>
</dbReference>
<evidence type="ECO:0000256" key="1">
    <source>
        <dbReference type="ARBA" id="ARBA00005189"/>
    </source>
</evidence>
<evidence type="ECO:0000259" key="9">
    <source>
        <dbReference type="Pfam" id="PF00108"/>
    </source>
</evidence>
<dbReference type="PANTHER" id="PTHR43853">
    <property type="entry name" value="3-KETOACYL-COA THIOLASE, PEROXISOMAL"/>
    <property type="match status" value="1"/>
</dbReference>
<dbReference type="Proteomes" id="UP000826616">
    <property type="component" value="Chromosome"/>
</dbReference>
<evidence type="ECO:0000313" key="14">
    <source>
        <dbReference type="Proteomes" id="UP000826616"/>
    </source>
</evidence>
<protein>
    <submittedName>
        <fullName evidence="11 12">3-oxoadipyl-CoA thiolase</fullName>
        <ecNumber evidence="11">2.3.1.174</ecNumber>
    </submittedName>
</protein>
<evidence type="ECO:0000256" key="8">
    <source>
        <dbReference type="RuleBase" id="RU003557"/>
    </source>
</evidence>
<evidence type="ECO:0000313" key="11">
    <source>
        <dbReference type="EMBL" id="QYY41416.1"/>
    </source>
</evidence>
<organism evidence="12 13">
    <name type="scientific">Aneurinibacillus thermoaerophilus</name>
    <dbReference type="NCBI Taxonomy" id="143495"/>
    <lineage>
        <taxon>Bacteria</taxon>
        <taxon>Bacillati</taxon>
        <taxon>Bacillota</taxon>
        <taxon>Bacilli</taxon>
        <taxon>Bacillales</taxon>
        <taxon>Paenibacillaceae</taxon>
        <taxon>Aneurinibacillus group</taxon>
        <taxon>Aneurinibacillus</taxon>
    </lineage>
</organism>
<dbReference type="FunFam" id="3.40.47.10:FF:000010">
    <property type="entry name" value="Acetyl-CoA acetyltransferase (Thiolase)"/>
    <property type="match status" value="1"/>
</dbReference>
<dbReference type="NCBIfam" id="NF006551">
    <property type="entry name" value="PRK09050.1"/>
    <property type="match status" value="1"/>
</dbReference>
<dbReference type="InterPro" id="IPR020617">
    <property type="entry name" value="Thiolase_C"/>
</dbReference>
<dbReference type="GO" id="GO:0006635">
    <property type="term" value="P:fatty acid beta-oxidation"/>
    <property type="evidence" value="ECO:0007669"/>
    <property type="project" value="TreeGrafter"/>
</dbReference>
<evidence type="ECO:0000313" key="13">
    <source>
        <dbReference type="Proteomes" id="UP000198956"/>
    </source>
</evidence>
<comment type="similarity">
    <text evidence="3 8">Belongs to the thiolase-like superfamily. Thiolase family.</text>
</comment>
<feature type="active site" description="Proton acceptor" evidence="7">
    <location>
        <position position="356"/>
    </location>
</feature>
<evidence type="ECO:0000256" key="5">
    <source>
        <dbReference type="ARBA" id="ARBA00023315"/>
    </source>
</evidence>
<dbReference type="PROSITE" id="PS00099">
    <property type="entry name" value="THIOLASE_3"/>
    <property type="match status" value="1"/>
</dbReference>
<comment type="pathway">
    <text evidence="1">Lipid metabolism.</text>
</comment>
<dbReference type="InterPro" id="IPR020613">
    <property type="entry name" value="Thiolase_CS"/>
</dbReference>
<sequence>MRTPVIIDAVRTAIGRHGGALKDVRPDDLGAVVIRKLLERNPEIAPEKIEDVIFGCANQAGEDNRNVARMSLLLAGLPVTVPGVTVNRLCGSGLEAVNQSANAIVAGCGDVYIAGGTESMTRAPLVVMKPGAAYQRGNLQLHDTTLGWRLVNDKLAAMYPPISLGETAENVAEQYSISREDQDAFALASQRKYAAALAAGKFAAEIVPVEIPQRKGEPIVFNRDEHPRPDTTMEQLARLKPAFKQGGTVTAGNSSGLNDGAAALLLAEEETARKLGLKPRAKIVASAVAGVDPSVMGIGPIPATRKVLAKAGLSIHDIDLFEVNEAFAAQAVACVRELGIDMEKVNVNGGAIALGHPLGMSGARILTTLLYEMERREVRYGLATMCIGVGQGIATIIERV</sequence>
<dbReference type="InterPro" id="IPR016039">
    <property type="entry name" value="Thiolase-like"/>
</dbReference>
<dbReference type="Pfam" id="PF02803">
    <property type="entry name" value="Thiolase_C"/>
    <property type="match status" value="1"/>
</dbReference>
<dbReference type="NCBIfam" id="TIGR01930">
    <property type="entry name" value="AcCoA-C-Actrans"/>
    <property type="match status" value="1"/>
</dbReference>
<dbReference type="InterPro" id="IPR020616">
    <property type="entry name" value="Thiolase_N"/>
</dbReference>
<dbReference type="PROSITE" id="PS00737">
    <property type="entry name" value="THIOLASE_2"/>
    <property type="match status" value="1"/>
</dbReference>
<dbReference type="RefSeq" id="WP_057898560.1">
    <property type="nucleotide sequence ID" value="NZ_CP080764.1"/>
</dbReference>
<dbReference type="GO" id="GO:0019619">
    <property type="term" value="P:3,4-dihydroxybenzoate catabolic process"/>
    <property type="evidence" value="ECO:0007669"/>
    <property type="project" value="InterPro"/>
</dbReference>
<evidence type="ECO:0000256" key="2">
    <source>
        <dbReference type="ARBA" id="ARBA00005211"/>
    </source>
</evidence>
<dbReference type="PIRSF" id="PIRSF000429">
    <property type="entry name" value="Ac-CoA_Ac_transf"/>
    <property type="match status" value="1"/>
</dbReference>
<keyword evidence="5 8" id="KW-0012">Acyltransferase</keyword>
<dbReference type="GO" id="GO:0010124">
    <property type="term" value="P:phenylacetate catabolic process"/>
    <property type="evidence" value="ECO:0007669"/>
    <property type="project" value="TreeGrafter"/>
</dbReference>
<dbReference type="Proteomes" id="UP000198956">
    <property type="component" value="Unassembled WGS sequence"/>
</dbReference>
<dbReference type="EMBL" id="FNDE01000018">
    <property type="protein sequence ID" value="SDH24824.1"/>
    <property type="molecule type" value="Genomic_DNA"/>
</dbReference>
<dbReference type="EC" id="2.3.1.174" evidence="11"/>
<dbReference type="AlphaFoldDB" id="A0A1G8AVE6"/>
<dbReference type="InterPro" id="IPR020610">
    <property type="entry name" value="Thiolase_AS"/>
</dbReference>
<feature type="domain" description="Thiolase C-terminal" evidence="10">
    <location>
        <begin position="277"/>
        <end position="399"/>
    </location>
</feature>
<proteinExistence type="inferred from homology"/>
<dbReference type="OrthoDB" id="9764892at2"/>
<evidence type="ECO:0000256" key="6">
    <source>
        <dbReference type="ARBA" id="ARBA00048527"/>
    </source>
</evidence>
<comment type="pathway">
    <text evidence="2">Aromatic compound metabolism.</text>
</comment>
<feature type="active site" description="Acyl-thioester intermediate" evidence="7">
    <location>
        <position position="90"/>
    </location>
</feature>
<dbReference type="SUPFAM" id="SSF53901">
    <property type="entry name" value="Thiolase-like"/>
    <property type="match status" value="2"/>
</dbReference>
<dbReference type="GO" id="GO:0005737">
    <property type="term" value="C:cytoplasm"/>
    <property type="evidence" value="ECO:0007669"/>
    <property type="project" value="UniProtKB-ARBA"/>
</dbReference>
<dbReference type="GeneID" id="97141839"/>
<dbReference type="CDD" id="cd00751">
    <property type="entry name" value="thiolase"/>
    <property type="match status" value="1"/>
</dbReference>
<keyword evidence="14" id="KW-1185">Reference proteome</keyword>
<evidence type="ECO:0000313" key="12">
    <source>
        <dbReference type="EMBL" id="SDH24824.1"/>
    </source>
</evidence>